<dbReference type="Proteomes" id="UP000231450">
    <property type="component" value="Unassembled WGS sequence"/>
</dbReference>
<organism evidence="2 3">
    <name type="scientific">Candidatus Portnoybacteria bacterium CG10_big_fil_rev_8_21_14_0_10_36_7</name>
    <dbReference type="NCBI Taxonomy" id="1974812"/>
    <lineage>
        <taxon>Bacteria</taxon>
        <taxon>Candidatus Portnoyibacteriota</taxon>
    </lineage>
</organism>
<feature type="transmembrane region" description="Helical" evidence="1">
    <location>
        <begin position="122"/>
        <end position="140"/>
    </location>
</feature>
<feature type="transmembrane region" description="Helical" evidence="1">
    <location>
        <begin position="46"/>
        <end position="71"/>
    </location>
</feature>
<dbReference type="AlphaFoldDB" id="A0A2M8KEL3"/>
<feature type="transmembrane region" description="Helical" evidence="1">
    <location>
        <begin position="177"/>
        <end position="198"/>
    </location>
</feature>
<feature type="transmembrane region" description="Helical" evidence="1">
    <location>
        <begin position="12"/>
        <end position="34"/>
    </location>
</feature>
<feature type="transmembrane region" description="Helical" evidence="1">
    <location>
        <begin position="83"/>
        <end position="102"/>
    </location>
</feature>
<feature type="transmembrane region" description="Helical" evidence="1">
    <location>
        <begin position="152"/>
        <end position="171"/>
    </location>
</feature>
<dbReference type="EMBL" id="PFDW01000025">
    <property type="protein sequence ID" value="PJE58358.1"/>
    <property type="molecule type" value="Genomic_DNA"/>
</dbReference>
<evidence type="ECO:0000313" key="2">
    <source>
        <dbReference type="EMBL" id="PJE58358.1"/>
    </source>
</evidence>
<proteinExistence type="predicted"/>
<comment type="caution">
    <text evidence="2">The sequence shown here is derived from an EMBL/GenBank/DDBJ whole genome shotgun (WGS) entry which is preliminary data.</text>
</comment>
<evidence type="ECO:0000313" key="3">
    <source>
        <dbReference type="Proteomes" id="UP000231450"/>
    </source>
</evidence>
<keyword evidence="1" id="KW-0472">Membrane</keyword>
<name>A0A2M8KEL3_9BACT</name>
<evidence type="ECO:0000256" key="1">
    <source>
        <dbReference type="SAM" id="Phobius"/>
    </source>
</evidence>
<feature type="non-terminal residue" evidence="2">
    <location>
        <position position="1"/>
    </location>
</feature>
<keyword evidence="1" id="KW-1133">Transmembrane helix</keyword>
<protein>
    <submittedName>
        <fullName evidence="2">Uncharacterized protein</fullName>
    </submittedName>
</protein>
<reference evidence="3" key="1">
    <citation type="submission" date="2017-09" db="EMBL/GenBank/DDBJ databases">
        <title>Depth-based differentiation of microbial function through sediment-hosted aquifers and enrichment of novel symbionts in the deep terrestrial subsurface.</title>
        <authorList>
            <person name="Probst A.J."/>
            <person name="Ladd B."/>
            <person name="Jarett J.K."/>
            <person name="Geller-Mcgrath D.E."/>
            <person name="Sieber C.M.K."/>
            <person name="Emerson J.B."/>
            <person name="Anantharaman K."/>
            <person name="Thomas B.C."/>
            <person name="Malmstrom R."/>
            <person name="Stieglmeier M."/>
            <person name="Klingl A."/>
            <person name="Woyke T."/>
            <person name="Ryan C.M."/>
            <person name="Banfield J.F."/>
        </authorList>
    </citation>
    <scope>NUCLEOTIDE SEQUENCE [LARGE SCALE GENOMIC DNA]</scope>
</reference>
<accession>A0A2M8KEL3</accession>
<keyword evidence="1" id="KW-0812">Transmembrane</keyword>
<gene>
    <name evidence="2" type="ORF">COU81_01170</name>
</gene>
<sequence length="206" mass="23012">QKKLLTLHKDKHLWLTVASTVAIGLLGNIDIIIAKHIFSAEDVGFYSAWSVFGKIILYIFGPLLSIGFIFFSSKKYKKYHRPGFVFTILIFALIGAAAYYGYDMFALTAVDLVFGKTFLPMAPYLEVAAIYGTCYLLALFTHQFFLAKGSWGVLILPVLSVIYIGVMLFAAKSIVALMIITTGFLATVFASSLIFYLLRKNVIFRE</sequence>